<evidence type="ECO:0000256" key="5">
    <source>
        <dbReference type="ARBA" id="ARBA00022741"/>
    </source>
</evidence>
<accession>A0A3N2CZI7</accession>
<keyword evidence="2" id="KW-0723">Serine/threonine-protein kinase</keyword>
<feature type="domain" description="Protein kinase" evidence="12">
    <location>
        <begin position="8"/>
        <end position="271"/>
    </location>
</feature>
<dbReference type="Pfam" id="PF03793">
    <property type="entry name" value="PASTA"/>
    <property type="match status" value="1"/>
</dbReference>
<keyword evidence="11" id="KW-0472">Membrane</keyword>
<comment type="catalytic activity">
    <reaction evidence="8">
        <text>L-threonyl-[protein] + ATP = O-phospho-L-threonyl-[protein] + ADP + H(+)</text>
        <dbReference type="Rhea" id="RHEA:46608"/>
        <dbReference type="Rhea" id="RHEA-COMP:11060"/>
        <dbReference type="Rhea" id="RHEA-COMP:11605"/>
        <dbReference type="ChEBI" id="CHEBI:15378"/>
        <dbReference type="ChEBI" id="CHEBI:30013"/>
        <dbReference type="ChEBI" id="CHEBI:30616"/>
        <dbReference type="ChEBI" id="CHEBI:61977"/>
        <dbReference type="ChEBI" id="CHEBI:456216"/>
        <dbReference type="EC" id="2.7.11.1"/>
    </reaction>
</comment>
<evidence type="ECO:0000256" key="8">
    <source>
        <dbReference type="ARBA" id="ARBA00047899"/>
    </source>
</evidence>
<evidence type="ECO:0000256" key="4">
    <source>
        <dbReference type="ARBA" id="ARBA00022737"/>
    </source>
</evidence>
<dbReference type="OrthoDB" id="9769043at2"/>
<dbReference type="PANTHER" id="PTHR43289:SF6">
    <property type="entry name" value="SERINE_THREONINE-PROTEIN KINASE NEKL-3"/>
    <property type="match status" value="1"/>
</dbReference>
<keyword evidence="11" id="KW-0812">Transmembrane</keyword>
<keyword evidence="4" id="KW-0677">Repeat</keyword>
<feature type="compositionally biased region" description="Low complexity" evidence="10">
    <location>
        <begin position="288"/>
        <end position="301"/>
    </location>
</feature>
<evidence type="ECO:0000313" key="13">
    <source>
        <dbReference type="EMBL" id="ROR92955.1"/>
    </source>
</evidence>
<dbReference type="FunFam" id="3.30.200.20:FF:000035">
    <property type="entry name" value="Serine/threonine protein kinase Stk1"/>
    <property type="match status" value="1"/>
</dbReference>
<evidence type="ECO:0000259" key="12">
    <source>
        <dbReference type="PROSITE" id="PS50011"/>
    </source>
</evidence>
<feature type="compositionally biased region" description="Basic and acidic residues" evidence="10">
    <location>
        <begin position="474"/>
        <end position="489"/>
    </location>
</feature>
<dbReference type="GO" id="GO:0004674">
    <property type="term" value="F:protein serine/threonine kinase activity"/>
    <property type="evidence" value="ECO:0007669"/>
    <property type="project" value="UniProtKB-KW"/>
</dbReference>
<evidence type="ECO:0000256" key="11">
    <source>
        <dbReference type="SAM" id="Phobius"/>
    </source>
</evidence>
<dbReference type="PROSITE" id="PS00108">
    <property type="entry name" value="PROTEIN_KINASE_ST"/>
    <property type="match status" value="1"/>
</dbReference>
<dbReference type="PANTHER" id="PTHR43289">
    <property type="entry name" value="MITOGEN-ACTIVATED PROTEIN KINASE KINASE KINASE 20-RELATED"/>
    <property type="match status" value="1"/>
</dbReference>
<protein>
    <recommendedName>
        <fullName evidence="1">non-specific serine/threonine protein kinase</fullName>
        <ecNumber evidence="1">2.7.11.1</ecNumber>
    </recommendedName>
</protein>
<dbReference type="InterPro" id="IPR000719">
    <property type="entry name" value="Prot_kinase_dom"/>
</dbReference>
<organism evidence="13 14">
    <name type="scientific">Nocardioides aurantiacus</name>
    <dbReference type="NCBI Taxonomy" id="86796"/>
    <lineage>
        <taxon>Bacteria</taxon>
        <taxon>Bacillati</taxon>
        <taxon>Actinomycetota</taxon>
        <taxon>Actinomycetes</taxon>
        <taxon>Propionibacteriales</taxon>
        <taxon>Nocardioidaceae</taxon>
        <taxon>Nocardioides</taxon>
    </lineage>
</organism>
<keyword evidence="7" id="KW-0067">ATP-binding</keyword>
<dbReference type="Gene3D" id="3.30.200.20">
    <property type="entry name" value="Phosphorylase Kinase, domain 1"/>
    <property type="match status" value="1"/>
</dbReference>
<evidence type="ECO:0000256" key="7">
    <source>
        <dbReference type="ARBA" id="ARBA00022840"/>
    </source>
</evidence>
<dbReference type="GO" id="GO:0045717">
    <property type="term" value="P:negative regulation of fatty acid biosynthetic process"/>
    <property type="evidence" value="ECO:0007669"/>
    <property type="project" value="UniProtKB-ARBA"/>
</dbReference>
<keyword evidence="3" id="KW-0808">Transferase</keyword>
<dbReference type="Gene3D" id="1.10.510.10">
    <property type="entry name" value="Transferase(Phosphotransferase) domain 1"/>
    <property type="match status" value="1"/>
</dbReference>
<dbReference type="InterPro" id="IPR008271">
    <property type="entry name" value="Ser/Thr_kinase_AS"/>
</dbReference>
<dbReference type="Gene3D" id="3.30.10.20">
    <property type="match status" value="1"/>
</dbReference>
<keyword evidence="11" id="KW-1133">Transmembrane helix</keyword>
<gene>
    <name evidence="13" type="ORF">EDD33_3859</name>
</gene>
<dbReference type="SMART" id="SM00220">
    <property type="entry name" value="S_TKc"/>
    <property type="match status" value="1"/>
</dbReference>
<sequence length="489" mass="50501">MSEQAERYERRHRIATGGMGEVWAAHDTVLGRDVALKVLKAEYAADAGFRSRFSTEARNAAALHHPGIASVFDFATEGSDGSPYLVMELVDGKPLSELVSGGRALDPERARELVLQVAEALAVAHAAGVVHRDVKPANLLVTPQGRVKITDFGIARATGDAAITRTGEIIGTPHYLSPEQASGKPATAASDVYALGVVLFECLAGQRPFAADTAVGLAMAHLRDDVPELPAGVPAGLAAVTYRALAKDPAERYADGAEIARALREAAHGGVPTGPEPTRVMTAVAPGPATRPTRVTPVAAAVPPPRDDDRERRTPWAAYAVAGLLALLLVVLLLTRPWADDTDTAAGDDPAPTPSASATPSETAEATPTVSLDPDDFVGRPVGEVESALADLGLETTTRPVPNDGSGDQGDEGDVTSLSPTGDVEEGETITLDVLGAPPAPSPTPTPSETSTEEPVDPGNSGNGNGNDEGDDEGPGKPDDTVKPDKKGD</sequence>
<evidence type="ECO:0000256" key="3">
    <source>
        <dbReference type="ARBA" id="ARBA00022679"/>
    </source>
</evidence>
<dbReference type="InterPro" id="IPR005543">
    <property type="entry name" value="PASTA_dom"/>
</dbReference>
<feature type="transmembrane region" description="Helical" evidence="11">
    <location>
        <begin position="316"/>
        <end position="334"/>
    </location>
</feature>
<dbReference type="Proteomes" id="UP000281738">
    <property type="component" value="Unassembled WGS sequence"/>
</dbReference>
<evidence type="ECO:0000313" key="14">
    <source>
        <dbReference type="Proteomes" id="UP000281738"/>
    </source>
</evidence>
<proteinExistence type="predicted"/>
<reference evidence="13 14" key="1">
    <citation type="submission" date="2018-11" db="EMBL/GenBank/DDBJ databases">
        <title>Sequencing the genomes of 1000 actinobacteria strains.</title>
        <authorList>
            <person name="Klenk H.-P."/>
        </authorList>
    </citation>
    <scope>NUCLEOTIDE SEQUENCE [LARGE SCALE GENOMIC DNA]</scope>
    <source>
        <strain evidence="13 14">DSM 12652</strain>
    </source>
</reference>
<dbReference type="Pfam" id="PF00069">
    <property type="entry name" value="Pkinase"/>
    <property type="match status" value="1"/>
</dbReference>
<feature type="compositionally biased region" description="Low complexity" evidence="10">
    <location>
        <begin position="344"/>
        <end position="369"/>
    </location>
</feature>
<evidence type="ECO:0000256" key="2">
    <source>
        <dbReference type="ARBA" id="ARBA00022527"/>
    </source>
</evidence>
<comment type="caution">
    <text evidence="13">The sequence shown here is derived from an EMBL/GenBank/DDBJ whole genome shotgun (WGS) entry which is preliminary data.</text>
</comment>
<keyword evidence="6 13" id="KW-0418">Kinase</keyword>
<evidence type="ECO:0000256" key="9">
    <source>
        <dbReference type="ARBA" id="ARBA00048679"/>
    </source>
</evidence>
<evidence type="ECO:0000256" key="1">
    <source>
        <dbReference type="ARBA" id="ARBA00012513"/>
    </source>
</evidence>
<keyword evidence="14" id="KW-1185">Reference proteome</keyword>
<dbReference type="InterPro" id="IPR011009">
    <property type="entry name" value="Kinase-like_dom_sf"/>
</dbReference>
<dbReference type="GO" id="GO:0005524">
    <property type="term" value="F:ATP binding"/>
    <property type="evidence" value="ECO:0007669"/>
    <property type="project" value="UniProtKB-KW"/>
</dbReference>
<name>A0A3N2CZI7_9ACTN</name>
<evidence type="ECO:0000256" key="6">
    <source>
        <dbReference type="ARBA" id="ARBA00022777"/>
    </source>
</evidence>
<dbReference type="FunFam" id="1.10.510.10:FF:000021">
    <property type="entry name" value="Serine/threonine protein kinase"/>
    <property type="match status" value="1"/>
</dbReference>
<dbReference type="SUPFAM" id="SSF56112">
    <property type="entry name" value="Protein kinase-like (PK-like)"/>
    <property type="match status" value="1"/>
</dbReference>
<dbReference type="CDD" id="cd14014">
    <property type="entry name" value="STKc_PknB_like"/>
    <property type="match status" value="1"/>
</dbReference>
<feature type="region of interest" description="Disordered" evidence="10">
    <location>
        <begin position="285"/>
        <end position="312"/>
    </location>
</feature>
<comment type="catalytic activity">
    <reaction evidence="9">
        <text>L-seryl-[protein] + ATP = O-phospho-L-seryl-[protein] + ADP + H(+)</text>
        <dbReference type="Rhea" id="RHEA:17989"/>
        <dbReference type="Rhea" id="RHEA-COMP:9863"/>
        <dbReference type="Rhea" id="RHEA-COMP:11604"/>
        <dbReference type="ChEBI" id="CHEBI:15378"/>
        <dbReference type="ChEBI" id="CHEBI:29999"/>
        <dbReference type="ChEBI" id="CHEBI:30616"/>
        <dbReference type="ChEBI" id="CHEBI:83421"/>
        <dbReference type="ChEBI" id="CHEBI:456216"/>
        <dbReference type="EC" id="2.7.11.1"/>
    </reaction>
</comment>
<dbReference type="RefSeq" id="WP_123392659.1">
    <property type="nucleotide sequence ID" value="NZ_RKHO01000001.1"/>
</dbReference>
<keyword evidence="5" id="KW-0547">Nucleotide-binding</keyword>
<dbReference type="PROSITE" id="PS50011">
    <property type="entry name" value="PROTEIN_KINASE_DOM"/>
    <property type="match status" value="1"/>
</dbReference>
<dbReference type="EMBL" id="RKHO01000001">
    <property type="protein sequence ID" value="ROR92955.1"/>
    <property type="molecule type" value="Genomic_DNA"/>
</dbReference>
<dbReference type="AlphaFoldDB" id="A0A3N2CZI7"/>
<feature type="region of interest" description="Disordered" evidence="10">
    <location>
        <begin position="343"/>
        <end position="489"/>
    </location>
</feature>
<dbReference type="CDD" id="cd06577">
    <property type="entry name" value="PASTA_pknB"/>
    <property type="match status" value="1"/>
</dbReference>
<evidence type="ECO:0000256" key="10">
    <source>
        <dbReference type="SAM" id="MobiDB-lite"/>
    </source>
</evidence>
<dbReference type="EC" id="2.7.11.1" evidence="1"/>